<evidence type="ECO:0000313" key="1">
    <source>
        <dbReference type="EMBL" id="OYD17091.1"/>
    </source>
</evidence>
<sequence length="76" mass="8845">MLAKTLSFGLPEPGRVREAVEKTLLTACPLYRGQSIYLDPDTNLLQVPQMHAIFYQAVTYEKNEQYENQQHLYITR</sequence>
<protein>
    <submittedName>
        <fullName evidence="1">Uncharacterized protein</fullName>
    </submittedName>
</protein>
<evidence type="ECO:0000313" key="2">
    <source>
        <dbReference type="Proteomes" id="UP000215559"/>
    </source>
</evidence>
<organism evidence="1 2">
    <name type="scientific">candidate division WOR-3 bacterium JGI_Cruoil_03_51_56</name>
    <dbReference type="NCBI Taxonomy" id="1973747"/>
    <lineage>
        <taxon>Bacteria</taxon>
        <taxon>Bacteria division WOR-3</taxon>
    </lineage>
</organism>
<name>A0A235BXV3_UNCW3</name>
<accession>A0A235BXV3</accession>
<dbReference type="EMBL" id="NOZP01000021">
    <property type="protein sequence ID" value="OYD17091.1"/>
    <property type="molecule type" value="Genomic_DNA"/>
</dbReference>
<gene>
    <name evidence="1" type="ORF">CH330_00930</name>
</gene>
<dbReference type="AlphaFoldDB" id="A0A235BXV3"/>
<reference evidence="1 2" key="1">
    <citation type="submission" date="2017-07" db="EMBL/GenBank/DDBJ databases">
        <title>Recovery of genomes from metagenomes via a dereplication, aggregation, and scoring strategy.</title>
        <authorList>
            <person name="Sieber C.M."/>
            <person name="Probst A.J."/>
            <person name="Sharrar A."/>
            <person name="Thomas B.C."/>
            <person name="Hess M."/>
            <person name="Tringe S.G."/>
            <person name="Banfield J.F."/>
        </authorList>
    </citation>
    <scope>NUCLEOTIDE SEQUENCE [LARGE SCALE GENOMIC DNA]</scope>
    <source>
        <strain evidence="1">JGI_Cruoil_03_51_56</strain>
    </source>
</reference>
<proteinExistence type="predicted"/>
<comment type="caution">
    <text evidence="1">The sequence shown here is derived from an EMBL/GenBank/DDBJ whole genome shotgun (WGS) entry which is preliminary data.</text>
</comment>
<dbReference type="Proteomes" id="UP000215559">
    <property type="component" value="Unassembled WGS sequence"/>
</dbReference>